<evidence type="ECO:0000313" key="3">
    <source>
        <dbReference type="EMBL" id="KAG0148874.1"/>
    </source>
</evidence>
<accession>A0A9P6NMY3</accession>
<comment type="caution">
    <text evidence="3">The sequence shown here is derived from an EMBL/GenBank/DDBJ whole genome shotgun (WGS) entry which is preliminary data.</text>
</comment>
<organism evidence="3 4">
    <name type="scientific">Cronartium quercuum f. sp. fusiforme G11</name>
    <dbReference type="NCBI Taxonomy" id="708437"/>
    <lineage>
        <taxon>Eukaryota</taxon>
        <taxon>Fungi</taxon>
        <taxon>Dikarya</taxon>
        <taxon>Basidiomycota</taxon>
        <taxon>Pucciniomycotina</taxon>
        <taxon>Pucciniomycetes</taxon>
        <taxon>Pucciniales</taxon>
        <taxon>Coleosporiaceae</taxon>
        <taxon>Cronartium</taxon>
    </lineage>
</organism>
<dbReference type="Gene3D" id="4.10.60.10">
    <property type="entry name" value="Zinc finger, CCHC-type"/>
    <property type="match status" value="1"/>
</dbReference>
<dbReference type="GO" id="GO:0003676">
    <property type="term" value="F:nucleic acid binding"/>
    <property type="evidence" value="ECO:0007669"/>
    <property type="project" value="InterPro"/>
</dbReference>
<sequence>MINAKLPASEKNIQVKGAARLPGGHVKLFTGSRSAAKWLVENRNGWSELADPDFVTSVAVTPVVLHAVPVLSNLETELFIETLVEQNVAVNEGDIHSFRWLGRPGEANKGHGSVVLDLKNKELARKIAKGGLFYNYEYLRGAKYDRPSVIQCFRCLETGHIAARWNAPNPTCVRCGDDQDLRECPSSRKTHVCVRCVKQDKAQKKDLTLDTDDEAYAHSATSAKCPLRSKKHRAPAPSIPPTTHSTPIEIESC</sequence>
<dbReference type="EMBL" id="MU167232">
    <property type="protein sequence ID" value="KAG0148874.1"/>
    <property type="molecule type" value="Genomic_DNA"/>
</dbReference>
<feature type="region of interest" description="Disordered" evidence="2">
    <location>
        <begin position="224"/>
        <end position="253"/>
    </location>
</feature>
<dbReference type="SUPFAM" id="SSF57756">
    <property type="entry name" value="Retrovirus zinc finger-like domains"/>
    <property type="match status" value="1"/>
</dbReference>
<keyword evidence="1" id="KW-0507">mRNA processing</keyword>
<feature type="compositionally biased region" description="Low complexity" evidence="2">
    <location>
        <begin position="241"/>
        <end position="253"/>
    </location>
</feature>
<dbReference type="AlphaFoldDB" id="A0A9P6NMY3"/>
<evidence type="ECO:0008006" key="5">
    <source>
        <dbReference type="Google" id="ProtNLM"/>
    </source>
</evidence>
<evidence type="ECO:0000256" key="1">
    <source>
        <dbReference type="ARBA" id="ARBA00022664"/>
    </source>
</evidence>
<evidence type="ECO:0000256" key="2">
    <source>
        <dbReference type="SAM" id="MobiDB-lite"/>
    </source>
</evidence>
<name>A0A9P6NMY3_9BASI</name>
<dbReference type="OrthoDB" id="2506424at2759"/>
<dbReference type="GO" id="GO:0006397">
    <property type="term" value="P:mRNA processing"/>
    <property type="evidence" value="ECO:0007669"/>
    <property type="project" value="UniProtKB-KW"/>
</dbReference>
<evidence type="ECO:0000313" key="4">
    <source>
        <dbReference type="Proteomes" id="UP000886653"/>
    </source>
</evidence>
<gene>
    <name evidence="3" type="ORF">CROQUDRAFT_40591</name>
</gene>
<dbReference type="InterPro" id="IPR036875">
    <property type="entry name" value="Znf_CCHC_sf"/>
</dbReference>
<keyword evidence="4" id="KW-1185">Reference proteome</keyword>
<reference evidence="3" key="1">
    <citation type="submission" date="2013-11" db="EMBL/GenBank/DDBJ databases">
        <title>Genome sequence of the fusiform rust pathogen reveals effectors for host alternation and coevolution with pine.</title>
        <authorList>
            <consortium name="DOE Joint Genome Institute"/>
            <person name="Smith K."/>
            <person name="Pendleton A."/>
            <person name="Kubisiak T."/>
            <person name="Anderson C."/>
            <person name="Salamov A."/>
            <person name="Aerts A."/>
            <person name="Riley R."/>
            <person name="Clum A."/>
            <person name="Lindquist E."/>
            <person name="Ence D."/>
            <person name="Campbell M."/>
            <person name="Kronenberg Z."/>
            <person name="Feau N."/>
            <person name="Dhillon B."/>
            <person name="Hamelin R."/>
            <person name="Burleigh J."/>
            <person name="Smith J."/>
            <person name="Yandell M."/>
            <person name="Nelson C."/>
            <person name="Grigoriev I."/>
            <person name="Davis J."/>
        </authorList>
    </citation>
    <scope>NUCLEOTIDE SEQUENCE</scope>
    <source>
        <strain evidence="3">G11</strain>
    </source>
</reference>
<protein>
    <recommendedName>
        <fullName evidence="5">CCHC-type domain-containing protein</fullName>
    </recommendedName>
</protein>
<dbReference type="Proteomes" id="UP000886653">
    <property type="component" value="Unassembled WGS sequence"/>
</dbReference>
<dbReference type="GO" id="GO:0008270">
    <property type="term" value="F:zinc ion binding"/>
    <property type="evidence" value="ECO:0007669"/>
    <property type="project" value="InterPro"/>
</dbReference>
<proteinExistence type="predicted"/>